<dbReference type="GO" id="GO:0072657">
    <property type="term" value="P:protein localization to membrane"/>
    <property type="evidence" value="ECO:0007669"/>
    <property type="project" value="TreeGrafter"/>
</dbReference>
<dbReference type="AlphaFoldDB" id="A0A8J4XK48"/>
<protein>
    <submittedName>
        <fullName evidence="2">Hermansky-Pudlak syndrome 6 protein</fullName>
    </submittedName>
</protein>
<comment type="caution">
    <text evidence="2">The sequence shown here is derived from an EMBL/GenBank/DDBJ whole genome shotgun (WGS) entry which is preliminary data.</text>
</comment>
<dbReference type="GO" id="GO:0032418">
    <property type="term" value="P:lysosome localization"/>
    <property type="evidence" value="ECO:0007669"/>
    <property type="project" value="TreeGrafter"/>
</dbReference>
<reference evidence="2" key="1">
    <citation type="submission" date="2020-07" db="EMBL/GenBank/DDBJ databases">
        <title>Clarias magur genome sequencing, assembly and annotation.</title>
        <authorList>
            <person name="Kushwaha B."/>
            <person name="Kumar R."/>
            <person name="Das P."/>
            <person name="Joshi C.G."/>
            <person name="Kumar D."/>
            <person name="Nagpure N.S."/>
            <person name="Pandey M."/>
            <person name="Agarwal S."/>
            <person name="Srivastava S."/>
            <person name="Singh M."/>
            <person name="Sahoo L."/>
            <person name="Jayasankar P."/>
            <person name="Meher P.K."/>
            <person name="Koringa P.G."/>
            <person name="Iquebal M.A."/>
            <person name="Das S.P."/>
            <person name="Bit A."/>
            <person name="Patnaik S."/>
            <person name="Patel N."/>
            <person name="Shah T.M."/>
            <person name="Hinsu A."/>
            <person name="Jena J.K."/>
        </authorList>
    </citation>
    <scope>NUCLEOTIDE SEQUENCE</scope>
    <source>
        <strain evidence="2">CIFAMagur01</strain>
        <tissue evidence="2">Testis</tissue>
    </source>
</reference>
<accession>A0A8J4XK48</accession>
<dbReference type="GO" id="GO:0031084">
    <property type="term" value="C:BLOC-2 complex"/>
    <property type="evidence" value="ECO:0007669"/>
    <property type="project" value="TreeGrafter"/>
</dbReference>
<proteinExistence type="predicted"/>
<name>A0A8J4XK48_CLAMG</name>
<dbReference type="PANTHER" id="PTHR14696">
    <property type="entry name" value="HERMANSKY-PUDLAK SYNDROME 6 PROTEIN"/>
    <property type="match status" value="1"/>
</dbReference>
<dbReference type="Proteomes" id="UP000727407">
    <property type="component" value="Unassembled WGS sequence"/>
</dbReference>
<keyword evidence="3" id="KW-1185">Reference proteome</keyword>
<dbReference type="OrthoDB" id="8581967at2759"/>
<dbReference type="InterPro" id="IPR046823">
    <property type="entry name" value="HPS6_N"/>
</dbReference>
<dbReference type="InterPro" id="IPR017218">
    <property type="entry name" value="BLOC-2_complex_Hps6_subunit"/>
</dbReference>
<evidence type="ECO:0000259" key="1">
    <source>
        <dbReference type="Pfam" id="PF15702"/>
    </source>
</evidence>
<gene>
    <name evidence="2" type="ORF">DAT39_000067</name>
</gene>
<sequence>MTRHVLEQVTDFGDFTQGKELKDFLKQCYTRNSSKCCLSNIRISPDGRHVHIIQRAPRTGLMTHDRYPRAHLLQCQEHLDLVLTRNVSIVDLLYFKQNEPEDGVLLLGIIFENGKAELWKFSERKSGWSLIQTVDLCLNPRAKVVSVCISQNFIVWCEERPPSESPSVSSVDRSNFTCCICKRTFDVDERGISLGGI</sequence>
<dbReference type="GO" id="GO:0005765">
    <property type="term" value="C:lysosomal membrane"/>
    <property type="evidence" value="ECO:0007669"/>
    <property type="project" value="TreeGrafter"/>
</dbReference>
<dbReference type="Pfam" id="PF15702">
    <property type="entry name" value="HPS6"/>
    <property type="match status" value="1"/>
</dbReference>
<evidence type="ECO:0000313" key="2">
    <source>
        <dbReference type="EMBL" id="KAF5910154.1"/>
    </source>
</evidence>
<organism evidence="2 3">
    <name type="scientific">Clarias magur</name>
    <name type="common">Asian catfish</name>
    <name type="synonym">Macropteronotus magur</name>
    <dbReference type="NCBI Taxonomy" id="1594786"/>
    <lineage>
        <taxon>Eukaryota</taxon>
        <taxon>Metazoa</taxon>
        <taxon>Chordata</taxon>
        <taxon>Craniata</taxon>
        <taxon>Vertebrata</taxon>
        <taxon>Euteleostomi</taxon>
        <taxon>Actinopterygii</taxon>
        <taxon>Neopterygii</taxon>
        <taxon>Teleostei</taxon>
        <taxon>Ostariophysi</taxon>
        <taxon>Siluriformes</taxon>
        <taxon>Clariidae</taxon>
        <taxon>Clarias</taxon>
    </lineage>
</organism>
<dbReference type="PANTHER" id="PTHR14696:SF2">
    <property type="entry name" value="BLOC-2 COMPLEX MEMBER HPS6"/>
    <property type="match status" value="1"/>
</dbReference>
<evidence type="ECO:0000313" key="3">
    <source>
        <dbReference type="Proteomes" id="UP000727407"/>
    </source>
</evidence>
<dbReference type="EMBL" id="QNUK01000001">
    <property type="protein sequence ID" value="KAF5910154.1"/>
    <property type="molecule type" value="Genomic_DNA"/>
</dbReference>
<feature type="domain" description="BLOC-2 complex member HPS6 N-terminal" evidence="1">
    <location>
        <begin position="3"/>
        <end position="196"/>
    </location>
</feature>